<organism evidence="1 2">
    <name type="scientific">Blattamonas nauphoetae</name>
    <dbReference type="NCBI Taxonomy" id="2049346"/>
    <lineage>
        <taxon>Eukaryota</taxon>
        <taxon>Metamonada</taxon>
        <taxon>Preaxostyla</taxon>
        <taxon>Oxymonadida</taxon>
        <taxon>Blattamonas</taxon>
    </lineage>
</organism>
<keyword evidence="2" id="KW-1185">Reference proteome</keyword>
<proteinExistence type="predicted"/>
<dbReference type="EMBL" id="JARBJD010000291">
    <property type="protein sequence ID" value="KAK2944619.1"/>
    <property type="molecule type" value="Genomic_DNA"/>
</dbReference>
<evidence type="ECO:0000313" key="1">
    <source>
        <dbReference type="EMBL" id="KAK2944619.1"/>
    </source>
</evidence>
<sequence>MTSSMNAAAIDFTKTVGNTEINECSFFDYSGTHANGGAFYVDGKAKTITNANTTQQSTISNSIFESRTSTVTPNGGALYLSAYIRFEHSQQFWAEFDPLYCPTRRPDPAVIFAF</sequence>
<dbReference type="Proteomes" id="UP001281761">
    <property type="component" value="Unassembled WGS sequence"/>
</dbReference>
<name>A0ABQ9WZS4_9EUKA</name>
<protein>
    <submittedName>
        <fullName evidence="1">Uncharacterized protein</fullName>
    </submittedName>
</protein>
<accession>A0ABQ9WZS4</accession>
<comment type="caution">
    <text evidence="1">The sequence shown here is derived from an EMBL/GenBank/DDBJ whole genome shotgun (WGS) entry which is preliminary data.</text>
</comment>
<reference evidence="1 2" key="1">
    <citation type="journal article" date="2022" name="bioRxiv">
        <title>Genomics of Preaxostyla Flagellates Illuminates Evolutionary Transitions and the Path Towards Mitochondrial Loss.</title>
        <authorList>
            <person name="Novak L.V.F."/>
            <person name="Treitli S.C."/>
            <person name="Pyrih J."/>
            <person name="Halakuc P."/>
            <person name="Pipaliya S.V."/>
            <person name="Vacek V."/>
            <person name="Brzon O."/>
            <person name="Soukal P."/>
            <person name="Eme L."/>
            <person name="Dacks J.B."/>
            <person name="Karnkowska A."/>
            <person name="Elias M."/>
            <person name="Hampl V."/>
        </authorList>
    </citation>
    <scope>NUCLEOTIDE SEQUENCE [LARGE SCALE GENOMIC DNA]</scope>
    <source>
        <strain evidence="1">NAU3</strain>
        <tissue evidence="1">Gut</tissue>
    </source>
</reference>
<gene>
    <name evidence="1" type="ORF">BLNAU_20478</name>
</gene>
<evidence type="ECO:0000313" key="2">
    <source>
        <dbReference type="Proteomes" id="UP001281761"/>
    </source>
</evidence>